<feature type="transmembrane region" description="Helical" evidence="1">
    <location>
        <begin position="53"/>
        <end position="73"/>
    </location>
</feature>
<evidence type="ECO:0000313" key="4">
    <source>
        <dbReference type="Proteomes" id="UP000186309"/>
    </source>
</evidence>
<keyword evidence="1" id="KW-0812">Transmembrane</keyword>
<evidence type="ECO:0000256" key="2">
    <source>
        <dbReference type="SAM" id="SignalP"/>
    </source>
</evidence>
<organism evidence="3 4">
    <name type="scientific">Paludisphaera borealis</name>
    <dbReference type="NCBI Taxonomy" id="1387353"/>
    <lineage>
        <taxon>Bacteria</taxon>
        <taxon>Pseudomonadati</taxon>
        <taxon>Planctomycetota</taxon>
        <taxon>Planctomycetia</taxon>
        <taxon>Isosphaerales</taxon>
        <taxon>Isosphaeraceae</taxon>
        <taxon>Paludisphaera</taxon>
    </lineage>
</organism>
<dbReference type="AlphaFoldDB" id="A0A1U7CMG2"/>
<reference evidence="4" key="1">
    <citation type="submission" date="2016-12" db="EMBL/GenBank/DDBJ databases">
        <title>Comparative genomics of four Isosphaeraceae planctomycetes: a common pool of plasmids and glycoside hydrolase genes.</title>
        <authorList>
            <person name="Ivanova A."/>
        </authorList>
    </citation>
    <scope>NUCLEOTIDE SEQUENCE [LARGE SCALE GENOMIC DNA]</scope>
    <source>
        <strain evidence="4">PX4</strain>
    </source>
</reference>
<evidence type="ECO:0000256" key="1">
    <source>
        <dbReference type="SAM" id="Phobius"/>
    </source>
</evidence>
<gene>
    <name evidence="3" type="ORF">BSF38_01562</name>
</gene>
<evidence type="ECO:0000313" key="3">
    <source>
        <dbReference type="EMBL" id="APW60099.1"/>
    </source>
</evidence>
<dbReference type="RefSeq" id="WP_076344502.1">
    <property type="nucleotide sequence ID" value="NZ_CP019082.1"/>
</dbReference>
<dbReference type="EMBL" id="CP019082">
    <property type="protein sequence ID" value="APW60099.1"/>
    <property type="molecule type" value="Genomic_DNA"/>
</dbReference>
<keyword evidence="1" id="KW-1133">Transmembrane helix</keyword>
<keyword evidence="1" id="KW-0472">Membrane</keyword>
<keyword evidence="4" id="KW-1185">Reference proteome</keyword>
<name>A0A1U7CMG2_9BACT</name>
<feature type="signal peptide" evidence="2">
    <location>
        <begin position="1"/>
        <end position="29"/>
    </location>
</feature>
<sequence>MRWIRRRAWLSICVASLAFALTISGKASACPNCKEAVSAQPADVARMADGYNWSVMFMIGVPFTMLGAGAVAVRRAVKLGVLPEM</sequence>
<feature type="chain" id="PRO_5013228052" evidence="2">
    <location>
        <begin position="30"/>
        <end position="85"/>
    </location>
</feature>
<dbReference type="Proteomes" id="UP000186309">
    <property type="component" value="Chromosome"/>
</dbReference>
<dbReference type="KEGG" id="pbor:BSF38_01562"/>
<protein>
    <submittedName>
        <fullName evidence="3">Uncharacterized protein</fullName>
    </submittedName>
</protein>
<keyword evidence="2" id="KW-0732">Signal</keyword>
<accession>A0A1U7CMG2</accession>
<proteinExistence type="predicted"/>